<evidence type="ECO:0000256" key="9">
    <source>
        <dbReference type="ARBA" id="ARBA00023211"/>
    </source>
</evidence>
<keyword evidence="6" id="KW-0378">Hydrolase</keyword>
<comment type="cofactor">
    <cofactor evidence="2">
        <name>Mg(2+)</name>
        <dbReference type="ChEBI" id="CHEBI:18420"/>
    </cofactor>
</comment>
<evidence type="ECO:0000256" key="2">
    <source>
        <dbReference type="ARBA" id="ARBA00001946"/>
    </source>
</evidence>
<keyword evidence="9" id="KW-0464">Manganese</keyword>
<evidence type="ECO:0000256" key="10">
    <source>
        <dbReference type="ARBA" id="ARBA00047761"/>
    </source>
</evidence>
<dbReference type="PROSITE" id="PS51746">
    <property type="entry name" value="PPM_2"/>
    <property type="match status" value="1"/>
</dbReference>
<feature type="domain" description="PPM-type phosphatase" evidence="13">
    <location>
        <begin position="26"/>
        <end position="323"/>
    </location>
</feature>
<feature type="region of interest" description="Disordered" evidence="12">
    <location>
        <begin position="1"/>
        <end position="22"/>
    </location>
</feature>
<keyword evidence="8" id="KW-0904">Protein phosphatase</keyword>
<dbReference type="EMBL" id="JAKUCV010003928">
    <property type="protein sequence ID" value="KAJ4837133.1"/>
    <property type="molecule type" value="Genomic_DNA"/>
</dbReference>
<keyword evidence="7" id="KW-0460">Magnesium</keyword>
<dbReference type="InterPro" id="IPR036457">
    <property type="entry name" value="PPM-type-like_dom_sf"/>
</dbReference>
<accession>A0A9Q0JD24</accession>
<evidence type="ECO:0000313" key="14">
    <source>
        <dbReference type="EMBL" id="KAJ4837133.1"/>
    </source>
</evidence>
<sequence length="323" mass="36217">QVPHEDVYSRDDKDDTWEETPSRTVTHGHYMVRGKMEHGMEDYVVAENREANGHELGLYAIFDGHSGRDVAEYLQSHLFDNILAEDDFWTNPKHAIKRAYRDTDQEILDTVAGSRGGSTAVTAILVDKEKLIVPNVGDSRAILSRNGAGKQITVEHEPEKEKELVESKGGCVHRAQGNIPRVDGQLAMTRAFGDGKLKQHITSEPDLTIKNIEEDVQFLILASDGVWKVSESLLLLNLNLDSIHPLAVYTYSSETWTEYFLASNVAELKYACEMYMWLQVMSNHEACDCIADFDEPEEAAKGLIREALARGSKDDISCVVVMF</sequence>
<evidence type="ECO:0000259" key="13">
    <source>
        <dbReference type="PROSITE" id="PS51746"/>
    </source>
</evidence>
<comment type="catalytic activity">
    <reaction evidence="11">
        <text>O-phospho-L-threonyl-[protein] + H2O = L-threonyl-[protein] + phosphate</text>
        <dbReference type="Rhea" id="RHEA:47004"/>
        <dbReference type="Rhea" id="RHEA-COMP:11060"/>
        <dbReference type="Rhea" id="RHEA-COMP:11605"/>
        <dbReference type="ChEBI" id="CHEBI:15377"/>
        <dbReference type="ChEBI" id="CHEBI:30013"/>
        <dbReference type="ChEBI" id="CHEBI:43474"/>
        <dbReference type="ChEBI" id="CHEBI:61977"/>
        <dbReference type="EC" id="3.1.3.16"/>
    </reaction>
</comment>
<organism evidence="14 15">
    <name type="scientific">Turnera subulata</name>
    <dbReference type="NCBI Taxonomy" id="218843"/>
    <lineage>
        <taxon>Eukaryota</taxon>
        <taxon>Viridiplantae</taxon>
        <taxon>Streptophyta</taxon>
        <taxon>Embryophyta</taxon>
        <taxon>Tracheophyta</taxon>
        <taxon>Spermatophyta</taxon>
        <taxon>Magnoliopsida</taxon>
        <taxon>eudicotyledons</taxon>
        <taxon>Gunneridae</taxon>
        <taxon>Pentapetalae</taxon>
        <taxon>rosids</taxon>
        <taxon>fabids</taxon>
        <taxon>Malpighiales</taxon>
        <taxon>Passifloraceae</taxon>
        <taxon>Turnera</taxon>
    </lineage>
</organism>
<dbReference type="GO" id="GO:0046872">
    <property type="term" value="F:metal ion binding"/>
    <property type="evidence" value="ECO:0007669"/>
    <property type="project" value="UniProtKB-KW"/>
</dbReference>
<dbReference type="OrthoDB" id="10264738at2759"/>
<evidence type="ECO:0000256" key="6">
    <source>
        <dbReference type="ARBA" id="ARBA00022801"/>
    </source>
</evidence>
<dbReference type="SMART" id="SM00332">
    <property type="entry name" value="PP2Cc"/>
    <property type="match status" value="1"/>
</dbReference>
<evidence type="ECO:0000256" key="7">
    <source>
        <dbReference type="ARBA" id="ARBA00022842"/>
    </source>
</evidence>
<dbReference type="Pfam" id="PF00481">
    <property type="entry name" value="PP2C"/>
    <property type="match status" value="1"/>
</dbReference>
<dbReference type="EC" id="3.1.3.16" evidence="4"/>
<keyword evidence="15" id="KW-1185">Reference proteome</keyword>
<dbReference type="Proteomes" id="UP001141552">
    <property type="component" value="Unassembled WGS sequence"/>
</dbReference>
<dbReference type="InterPro" id="IPR015655">
    <property type="entry name" value="PP2C"/>
</dbReference>
<evidence type="ECO:0000256" key="8">
    <source>
        <dbReference type="ARBA" id="ARBA00022912"/>
    </source>
</evidence>
<dbReference type="CDD" id="cd00143">
    <property type="entry name" value="PP2Cc"/>
    <property type="match status" value="1"/>
</dbReference>
<evidence type="ECO:0000256" key="12">
    <source>
        <dbReference type="SAM" id="MobiDB-lite"/>
    </source>
</evidence>
<comment type="catalytic activity">
    <reaction evidence="10">
        <text>O-phospho-L-seryl-[protein] + H2O = L-seryl-[protein] + phosphate</text>
        <dbReference type="Rhea" id="RHEA:20629"/>
        <dbReference type="Rhea" id="RHEA-COMP:9863"/>
        <dbReference type="Rhea" id="RHEA-COMP:11604"/>
        <dbReference type="ChEBI" id="CHEBI:15377"/>
        <dbReference type="ChEBI" id="CHEBI:29999"/>
        <dbReference type="ChEBI" id="CHEBI:43474"/>
        <dbReference type="ChEBI" id="CHEBI:83421"/>
        <dbReference type="EC" id="3.1.3.16"/>
    </reaction>
</comment>
<dbReference type="InterPro" id="IPR001932">
    <property type="entry name" value="PPM-type_phosphatase-like_dom"/>
</dbReference>
<dbReference type="FunFam" id="3.60.40.10:FF:000010">
    <property type="entry name" value="Probable protein phosphatase 2C 39"/>
    <property type="match status" value="1"/>
</dbReference>
<evidence type="ECO:0000256" key="5">
    <source>
        <dbReference type="ARBA" id="ARBA00022723"/>
    </source>
</evidence>
<reference evidence="14" key="1">
    <citation type="submission" date="2022-02" db="EMBL/GenBank/DDBJ databases">
        <authorList>
            <person name="Henning P.M."/>
            <person name="McCubbin A.G."/>
            <person name="Shore J.S."/>
        </authorList>
    </citation>
    <scope>NUCLEOTIDE SEQUENCE</scope>
    <source>
        <strain evidence="14">F60SS</strain>
        <tissue evidence="14">Leaves</tissue>
    </source>
</reference>
<evidence type="ECO:0000256" key="11">
    <source>
        <dbReference type="ARBA" id="ARBA00048336"/>
    </source>
</evidence>
<gene>
    <name evidence="14" type="ORF">Tsubulata_047292</name>
</gene>
<evidence type="ECO:0000256" key="3">
    <source>
        <dbReference type="ARBA" id="ARBA00006702"/>
    </source>
</evidence>
<evidence type="ECO:0000256" key="4">
    <source>
        <dbReference type="ARBA" id="ARBA00013081"/>
    </source>
</evidence>
<dbReference type="PANTHER" id="PTHR47992">
    <property type="entry name" value="PROTEIN PHOSPHATASE"/>
    <property type="match status" value="1"/>
</dbReference>
<evidence type="ECO:0000313" key="15">
    <source>
        <dbReference type="Proteomes" id="UP001141552"/>
    </source>
</evidence>
<feature type="non-terminal residue" evidence="14">
    <location>
        <position position="323"/>
    </location>
</feature>
<proteinExistence type="inferred from homology"/>
<evidence type="ECO:0000256" key="1">
    <source>
        <dbReference type="ARBA" id="ARBA00001936"/>
    </source>
</evidence>
<comment type="similarity">
    <text evidence="3">Belongs to the PP2C family.</text>
</comment>
<name>A0A9Q0JD24_9ROSI</name>
<protein>
    <recommendedName>
        <fullName evidence="4">protein-serine/threonine phosphatase</fullName>
        <ecNumber evidence="4">3.1.3.16</ecNumber>
    </recommendedName>
</protein>
<dbReference type="GO" id="GO:0004722">
    <property type="term" value="F:protein serine/threonine phosphatase activity"/>
    <property type="evidence" value="ECO:0007669"/>
    <property type="project" value="UniProtKB-EC"/>
</dbReference>
<dbReference type="AlphaFoldDB" id="A0A9Q0JD24"/>
<dbReference type="SUPFAM" id="SSF81606">
    <property type="entry name" value="PP2C-like"/>
    <property type="match status" value="2"/>
</dbReference>
<feature type="compositionally biased region" description="Basic and acidic residues" evidence="12">
    <location>
        <begin position="1"/>
        <end position="13"/>
    </location>
</feature>
<comment type="cofactor">
    <cofactor evidence="1">
        <name>Mn(2+)</name>
        <dbReference type="ChEBI" id="CHEBI:29035"/>
    </cofactor>
</comment>
<comment type="caution">
    <text evidence="14">The sequence shown here is derived from an EMBL/GenBank/DDBJ whole genome shotgun (WGS) entry which is preliminary data.</text>
</comment>
<dbReference type="Gene3D" id="3.60.40.10">
    <property type="entry name" value="PPM-type phosphatase domain"/>
    <property type="match status" value="1"/>
</dbReference>
<reference evidence="14" key="2">
    <citation type="journal article" date="2023" name="Plants (Basel)">
        <title>Annotation of the Turnera subulata (Passifloraceae) Draft Genome Reveals the S-Locus Evolved after the Divergence of Turneroideae from Passifloroideae in a Stepwise Manner.</title>
        <authorList>
            <person name="Henning P.M."/>
            <person name="Roalson E.H."/>
            <person name="Mir W."/>
            <person name="McCubbin A.G."/>
            <person name="Shore J.S."/>
        </authorList>
    </citation>
    <scope>NUCLEOTIDE SEQUENCE</scope>
    <source>
        <strain evidence="14">F60SS</strain>
    </source>
</reference>
<keyword evidence="5" id="KW-0479">Metal-binding</keyword>